<comment type="caution">
    <text evidence="2">The sequence shown here is derived from an EMBL/GenBank/DDBJ whole genome shotgun (WGS) entry which is preliminary data.</text>
</comment>
<proteinExistence type="predicted"/>
<dbReference type="AlphaFoldDB" id="A0ABD1W0K2"/>
<reference evidence="3" key="1">
    <citation type="submission" date="2024-07" db="EMBL/GenBank/DDBJ databases">
        <title>Two chromosome-level genome assemblies of Korean endemic species Abeliophyllum distichum and Forsythia ovata (Oleaceae).</title>
        <authorList>
            <person name="Jang H."/>
        </authorList>
    </citation>
    <scope>NUCLEOTIDE SEQUENCE [LARGE SCALE GENOMIC DNA]</scope>
</reference>
<name>A0ABD1W0K2_9LAMI</name>
<dbReference type="InterPro" id="IPR013103">
    <property type="entry name" value="RVT_2"/>
</dbReference>
<evidence type="ECO:0000313" key="3">
    <source>
        <dbReference type="Proteomes" id="UP001604336"/>
    </source>
</evidence>
<feature type="domain" description="Reverse transcriptase Ty1/copia-type" evidence="1">
    <location>
        <begin position="134"/>
        <end position="206"/>
    </location>
</feature>
<dbReference type="Proteomes" id="UP001604336">
    <property type="component" value="Unassembled WGS sequence"/>
</dbReference>
<accession>A0ABD1W0K2</accession>
<dbReference type="EMBL" id="JBFOLK010000001">
    <property type="protein sequence ID" value="KAL2543082.1"/>
    <property type="molecule type" value="Genomic_DNA"/>
</dbReference>
<gene>
    <name evidence="2" type="ORF">Adt_04060</name>
</gene>
<evidence type="ECO:0000259" key="1">
    <source>
        <dbReference type="Pfam" id="PF07727"/>
    </source>
</evidence>
<organism evidence="2 3">
    <name type="scientific">Abeliophyllum distichum</name>
    <dbReference type="NCBI Taxonomy" id="126358"/>
    <lineage>
        <taxon>Eukaryota</taxon>
        <taxon>Viridiplantae</taxon>
        <taxon>Streptophyta</taxon>
        <taxon>Embryophyta</taxon>
        <taxon>Tracheophyta</taxon>
        <taxon>Spermatophyta</taxon>
        <taxon>Magnoliopsida</taxon>
        <taxon>eudicotyledons</taxon>
        <taxon>Gunneridae</taxon>
        <taxon>Pentapetalae</taxon>
        <taxon>asterids</taxon>
        <taxon>lamiids</taxon>
        <taxon>Lamiales</taxon>
        <taxon>Oleaceae</taxon>
        <taxon>Forsythieae</taxon>
        <taxon>Abeliophyllum</taxon>
    </lineage>
</organism>
<keyword evidence="3" id="KW-1185">Reference proteome</keyword>
<sequence>MVDRFFHPFQQRAQTVDRLHLPVDRLSRFCFLHLPASPNNPMSHEMTNFPVPQDQSKRLYINHALPTQDGSLPVKSSTRHPISRYVSYRNISSIHHAFTYNVSCINEPATYEAACQDPKWVAAMNDEIRALEENNTWSLVSLPPGHHLIGCKWVFKVKFYSDGTVERYKARLVAKGFTQREGIDYNETFAPVAKLTTVRCLLAIASIRD</sequence>
<evidence type="ECO:0000313" key="2">
    <source>
        <dbReference type="EMBL" id="KAL2543082.1"/>
    </source>
</evidence>
<protein>
    <submittedName>
        <fullName evidence="2">Cysteine-rich RLK (RECEPTOR-like protein kinase) 8</fullName>
    </submittedName>
</protein>
<dbReference type="Pfam" id="PF07727">
    <property type="entry name" value="RVT_2"/>
    <property type="match status" value="1"/>
</dbReference>